<keyword evidence="13 24" id="KW-1133">Transmembrane helix</keyword>
<keyword evidence="9" id="KW-0444">Lipid biosynthesis</keyword>
<evidence type="ECO:0000256" key="23">
    <source>
        <dbReference type="ARBA" id="ARBA00033406"/>
    </source>
</evidence>
<comment type="caution">
    <text evidence="25">The sequence shown here is derived from an EMBL/GenBank/DDBJ whole genome shotgun (WGS) entry which is preliminary data.</text>
</comment>
<keyword evidence="14" id="KW-0443">Lipid metabolism</keyword>
<dbReference type="EMBL" id="ABVL01000018">
    <property type="protein sequence ID" value="EDY17536.1"/>
    <property type="molecule type" value="Genomic_DNA"/>
</dbReference>
<evidence type="ECO:0000313" key="26">
    <source>
        <dbReference type="Proteomes" id="UP000005824"/>
    </source>
</evidence>
<dbReference type="eggNOG" id="COG4589">
    <property type="taxonomic scope" value="Bacteria"/>
</dbReference>
<dbReference type="STRING" id="497964.CfE428DRAFT_4834"/>
<dbReference type="AlphaFoldDB" id="B4D7P6"/>
<evidence type="ECO:0000256" key="19">
    <source>
        <dbReference type="ARBA" id="ARBA00031825"/>
    </source>
</evidence>
<feature type="transmembrane region" description="Helical" evidence="24">
    <location>
        <begin position="63"/>
        <end position="81"/>
    </location>
</feature>
<comment type="catalytic activity">
    <reaction evidence="1">
        <text>a 1,2-diacyl-sn-glycero-3-phosphate + CTP + H(+) = a CDP-1,2-diacyl-sn-glycerol + diphosphate</text>
        <dbReference type="Rhea" id="RHEA:16229"/>
        <dbReference type="ChEBI" id="CHEBI:15378"/>
        <dbReference type="ChEBI" id="CHEBI:33019"/>
        <dbReference type="ChEBI" id="CHEBI:37563"/>
        <dbReference type="ChEBI" id="CHEBI:58332"/>
        <dbReference type="ChEBI" id="CHEBI:58608"/>
        <dbReference type="EC" id="2.7.7.41"/>
    </reaction>
</comment>
<feature type="transmembrane region" description="Helical" evidence="24">
    <location>
        <begin position="7"/>
        <end position="26"/>
    </location>
</feature>
<dbReference type="PANTHER" id="PTHR46382:SF1">
    <property type="entry name" value="PHOSPHATIDATE CYTIDYLYLTRANSFERASE"/>
    <property type="match status" value="1"/>
</dbReference>
<evidence type="ECO:0000256" key="16">
    <source>
        <dbReference type="ARBA" id="ARBA00023209"/>
    </source>
</evidence>
<comment type="subcellular location">
    <subcellularLocation>
        <location evidence="2">Cell membrane</location>
        <topology evidence="2">Multi-pass membrane protein</topology>
    </subcellularLocation>
</comment>
<evidence type="ECO:0000256" key="20">
    <source>
        <dbReference type="ARBA" id="ARBA00032253"/>
    </source>
</evidence>
<keyword evidence="17" id="KW-1208">Phospholipid metabolism</keyword>
<reference evidence="25 26" key="1">
    <citation type="journal article" date="2011" name="J. Bacteriol.">
        <title>Genome sequence of Chthoniobacter flavus Ellin428, an aerobic heterotrophic soil bacterium.</title>
        <authorList>
            <person name="Kant R."/>
            <person name="van Passel M.W."/>
            <person name="Palva A."/>
            <person name="Lucas S."/>
            <person name="Lapidus A."/>
            <person name="Glavina Del Rio T."/>
            <person name="Dalin E."/>
            <person name="Tice H."/>
            <person name="Bruce D."/>
            <person name="Goodwin L."/>
            <person name="Pitluck S."/>
            <person name="Larimer F.W."/>
            <person name="Land M.L."/>
            <person name="Hauser L."/>
            <person name="Sangwan P."/>
            <person name="de Vos W.M."/>
            <person name="Janssen P.H."/>
            <person name="Smidt H."/>
        </authorList>
    </citation>
    <scope>NUCLEOTIDE SEQUENCE [LARGE SCALE GENOMIC DNA]</scope>
    <source>
        <strain evidence="25 26">Ellin428</strain>
    </source>
</reference>
<evidence type="ECO:0000256" key="22">
    <source>
        <dbReference type="ARBA" id="ARBA00032743"/>
    </source>
</evidence>
<dbReference type="InParanoid" id="B4D7P6"/>
<evidence type="ECO:0000256" key="1">
    <source>
        <dbReference type="ARBA" id="ARBA00001698"/>
    </source>
</evidence>
<protein>
    <recommendedName>
        <fullName evidence="7">Phosphatidate cytidylyltransferase</fullName>
        <ecNumber evidence="6">2.7.7.41</ecNumber>
    </recommendedName>
    <alternativeName>
        <fullName evidence="20">CDP-DAG synthase</fullName>
    </alternativeName>
    <alternativeName>
        <fullName evidence="22">CDP-DG synthase</fullName>
    </alternativeName>
    <alternativeName>
        <fullName evidence="18">CDP-diacylglycerol synthase</fullName>
    </alternativeName>
    <alternativeName>
        <fullName evidence="21">CDP-diglyceride pyrophosphorylase</fullName>
    </alternativeName>
    <alternativeName>
        <fullName evidence="23">CDP-diglyceride synthase</fullName>
    </alternativeName>
    <alternativeName>
        <fullName evidence="19">CTP:phosphatidate cytidylyltransferase</fullName>
    </alternativeName>
</protein>
<feature type="transmembrane region" description="Helical" evidence="24">
    <location>
        <begin position="93"/>
        <end position="109"/>
    </location>
</feature>
<dbReference type="GO" id="GO:0016024">
    <property type="term" value="P:CDP-diacylglycerol biosynthetic process"/>
    <property type="evidence" value="ECO:0007669"/>
    <property type="project" value="TreeGrafter"/>
</dbReference>
<dbReference type="RefSeq" id="WP_006982155.1">
    <property type="nucleotide sequence ID" value="NZ_ABVL01000018.1"/>
</dbReference>
<dbReference type="GO" id="GO:0005886">
    <property type="term" value="C:plasma membrane"/>
    <property type="evidence" value="ECO:0007669"/>
    <property type="project" value="UniProtKB-SubCell"/>
</dbReference>
<evidence type="ECO:0000256" key="18">
    <source>
        <dbReference type="ARBA" id="ARBA00029893"/>
    </source>
</evidence>
<keyword evidence="12 25" id="KW-0548">Nucleotidyltransferase</keyword>
<evidence type="ECO:0000256" key="13">
    <source>
        <dbReference type="ARBA" id="ARBA00022989"/>
    </source>
</evidence>
<keyword evidence="10 25" id="KW-0808">Transferase</keyword>
<gene>
    <name evidence="25" type="ORF">CfE428DRAFT_4834</name>
</gene>
<evidence type="ECO:0000256" key="9">
    <source>
        <dbReference type="ARBA" id="ARBA00022516"/>
    </source>
</evidence>
<keyword evidence="26" id="KW-1185">Reference proteome</keyword>
<comment type="pathway">
    <text evidence="3">Phospholipid metabolism; CDP-diacylglycerol biosynthesis; CDP-diacylglycerol from sn-glycerol 3-phosphate: step 3/3.</text>
</comment>
<feature type="transmembrane region" description="Helical" evidence="24">
    <location>
        <begin position="229"/>
        <end position="250"/>
    </location>
</feature>
<accession>B4D7P6</accession>
<evidence type="ECO:0000256" key="3">
    <source>
        <dbReference type="ARBA" id="ARBA00005119"/>
    </source>
</evidence>
<evidence type="ECO:0000256" key="2">
    <source>
        <dbReference type="ARBA" id="ARBA00004651"/>
    </source>
</evidence>
<evidence type="ECO:0000256" key="14">
    <source>
        <dbReference type="ARBA" id="ARBA00023098"/>
    </source>
</evidence>
<evidence type="ECO:0000256" key="7">
    <source>
        <dbReference type="ARBA" id="ARBA00019373"/>
    </source>
</evidence>
<evidence type="ECO:0000313" key="25">
    <source>
        <dbReference type="EMBL" id="EDY17536.1"/>
    </source>
</evidence>
<dbReference type="GO" id="GO:0004605">
    <property type="term" value="F:phosphatidate cytidylyltransferase activity"/>
    <property type="evidence" value="ECO:0007669"/>
    <property type="project" value="UniProtKB-EC"/>
</dbReference>
<sequence length="294" mass="32874">MTPNSLVFLRRFGSTVVLWTVALWIILSGYELGFDFLIGSLAMVGLWEYYTMLDHKKLPNFKIIGLICGGIFLIGSFYYFSQIGPLHSYDFEVATLLFFLLVVFARQMFQRTRDISPLDTMAYTLFGLFYVTWMFTFVTKIVYILPRDAAGHVTGHFYVLFLILVTKFSDMGAYVTGSLVGKHLMVPHISPKKTWEGFVGALAFSTGGACAMVAWMPKHTLSYFHQRDAIFLGLGLGLAAIIGDLGESIIKRSCDVKDSGHLLPGIGGALDLIDSILFTAPLLFFYLRFVLNVS</sequence>
<evidence type="ECO:0000256" key="8">
    <source>
        <dbReference type="ARBA" id="ARBA00022475"/>
    </source>
</evidence>
<organism evidence="25 26">
    <name type="scientific">Chthoniobacter flavus Ellin428</name>
    <dbReference type="NCBI Taxonomy" id="497964"/>
    <lineage>
        <taxon>Bacteria</taxon>
        <taxon>Pseudomonadati</taxon>
        <taxon>Verrucomicrobiota</taxon>
        <taxon>Spartobacteria</taxon>
        <taxon>Chthoniobacterales</taxon>
        <taxon>Chthoniobacteraceae</taxon>
        <taxon>Chthoniobacter</taxon>
    </lineage>
</organism>
<keyword evidence="11 24" id="KW-0812">Transmembrane</keyword>
<evidence type="ECO:0000256" key="15">
    <source>
        <dbReference type="ARBA" id="ARBA00023136"/>
    </source>
</evidence>
<evidence type="ECO:0000256" key="11">
    <source>
        <dbReference type="ARBA" id="ARBA00022692"/>
    </source>
</evidence>
<dbReference type="EC" id="2.7.7.41" evidence="6"/>
<evidence type="ECO:0000256" key="6">
    <source>
        <dbReference type="ARBA" id="ARBA00012487"/>
    </source>
</evidence>
<feature type="transmembrane region" description="Helical" evidence="24">
    <location>
        <begin position="197"/>
        <end position="217"/>
    </location>
</feature>
<keyword evidence="16" id="KW-0594">Phospholipid biosynthesis</keyword>
<evidence type="ECO:0000256" key="4">
    <source>
        <dbReference type="ARBA" id="ARBA00005189"/>
    </source>
</evidence>
<evidence type="ECO:0000256" key="12">
    <source>
        <dbReference type="ARBA" id="ARBA00022695"/>
    </source>
</evidence>
<keyword evidence="15 24" id="KW-0472">Membrane</keyword>
<name>B4D7P6_9BACT</name>
<keyword evidence="8" id="KW-1003">Cell membrane</keyword>
<comment type="pathway">
    <text evidence="4">Lipid metabolism.</text>
</comment>
<dbReference type="PANTHER" id="PTHR46382">
    <property type="entry name" value="PHOSPHATIDATE CYTIDYLYLTRANSFERASE"/>
    <property type="match status" value="1"/>
</dbReference>
<feature type="transmembrane region" description="Helical" evidence="24">
    <location>
        <begin position="262"/>
        <end position="287"/>
    </location>
</feature>
<dbReference type="Proteomes" id="UP000005824">
    <property type="component" value="Unassembled WGS sequence"/>
</dbReference>
<evidence type="ECO:0000256" key="24">
    <source>
        <dbReference type="SAM" id="Phobius"/>
    </source>
</evidence>
<evidence type="ECO:0000256" key="17">
    <source>
        <dbReference type="ARBA" id="ARBA00023264"/>
    </source>
</evidence>
<evidence type="ECO:0000256" key="21">
    <source>
        <dbReference type="ARBA" id="ARBA00032396"/>
    </source>
</evidence>
<feature type="transmembrane region" description="Helical" evidence="24">
    <location>
        <begin position="157"/>
        <end position="176"/>
    </location>
</feature>
<proteinExistence type="inferred from homology"/>
<dbReference type="Pfam" id="PF01148">
    <property type="entry name" value="CTP_transf_1"/>
    <property type="match status" value="1"/>
</dbReference>
<feature type="transmembrane region" description="Helical" evidence="24">
    <location>
        <begin position="121"/>
        <end position="145"/>
    </location>
</feature>
<evidence type="ECO:0000256" key="10">
    <source>
        <dbReference type="ARBA" id="ARBA00022679"/>
    </source>
</evidence>
<evidence type="ECO:0000256" key="5">
    <source>
        <dbReference type="ARBA" id="ARBA00010185"/>
    </source>
</evidence>
<comment type="similarity">
    <text evidence="5">Belongs to the CDS family.</text>
</comment>